<keyword evidence="3" id="KW-1185">Reference proteome</keyword>
<dbReference type="Gene3D" id="3.40.50.720">
    <property type="entry name" value="NAD(P)-binding Rossmann-like Domain"/>
    <property type="match status" value="1"/>
</dbReference>
<dbReference type="SUPFAM" id="SSF51735">
    <property type="entry name" value="NAD(P)-binding Rossmann-fold domains"/>
    <property type="match status" value="1"/>
</dbReference>
<dbReference type="InterPro" id="IPR036291">
    <property type="entry name" value="NAD(P)-bd_dom_sf"/>
</dbReference>
<dbReference type="InterPro" id="IPR051207">
    <property type="entry name" value="ComplexI_NDUFA9_subunit"/>
</dbReference>
<evidence type="ECO:0000313" key="3">
    <source>
        <dbReference type="Proteomes" id="UP000702209"/>
    </source>
</evidence>
<proteinExistence type="predicted"/>
<feature type="domain" description="NAD(P)-binding" evidence="1">
    <location>
        <begin position="9"/>
        <end position="174"/>
    </location>
</feature>
<name>A0ABS0CZH7_9NOCA</name>
<dbReference type="PANTHER" id="PTHR12126:SF11">
    <property type="entry name" value="NADH DEHYDROGENASE [UBIQUINONE] 1 ALPHA SUBCOMPLEX SUBUNIT 9, MITOCHONDRIAL"/>
    <property type="match status" value="1"/>
</dbReference>
<reference evidence="2 3" key="1">
    <citation type="submission" date="2020-10" db="EMBL/GenBank/DDBJ databases">
        <title>Identification of Nocardia species via Next-generation sequencing and recognition of intraspecies genetic diversity.</title>
        <authorList>
            <person name="Li P."/>
            <person name="Li P."/>
            <person name="Lu B."/>
        </authorList>
    </citation>
    <scope>NUCLEOTIDE SEQUENCE [LARGE SCALE GENOMIC DNA]</scope>
    <source>
        <strain evidence="2 3">BJ06-0157</strain>
    </source>
</reference>
<sequence length="259" mass="27980">MGSRILVTGGTGALGRLVVARVSEQGHDVRVLSRRAGAGTHVGDLQTGAGVSEAVAGTDVIVHAASDFRRWGKPDIAQTENLLRAAQGVEQLLYVSIVGIDRIPFRYYRNKLACEQKIIDSGVPHTILRATQFHELIASGLQTVEGWPVAPLPLDFRFQPVAAADVARRVAELVKGGPVGRAPDFGGPEVLTLAQLAQVWRDARQGPRRIVRIPVPGRVGRAFRAGENTCPTHAHDGQTWAQFVATDPTNAYRRTPRGR</sequence>
<dbReference type="InterPro" id="IPR016040">
    <property type="entry name" value="NAD(P)-bd_dom"/>
</dbReference>
<dbReference type="Pfam" id="PF13460">
    <property type="entry name" value="NAD_binding_10"/>
    <property type="match status" value="1"/>
</dbReference>
<accession>A0ABS0CZH7</accession>
<dbReference type="PANTHER" id="PTHR12126">
    <property type="entry name" value="NADH-UBIQUINONE OXIDOREDUCTASE 39 KDA SUBUNIT-RELATED"/>
    <property type="match status" value="1"/>
</dbReference>
<organism evidence="2 3">
    <name type="scientific">Nocardia amamiensis</name>
    <dbReference type="NCBI Taxonomy" id="404578"/>
    <lineage>
        <taxon>Bacteria</taxon>
        <taxon>Bacillati</taxon>
        <taxon>Actinomycetota</taxon>
        <taxon>Actinomycetes</taxon>
        <taxon>Mycobacteriales</taxon>
        <taxon>Nocardiaceae</taxon>
        <taxon>Nocardia</taxon>
    </lineage>
</organism>
<dbReference type="Proteomes" id="UP000702209">
    <property type="component" value="Unassembled WGS sequence"/>
</dbReference>
<dbReference type="EMBL" id="JADLQX010000017">
    <property type="protein sequence ID" value="MBF6300254.1"/>
    <property type="molecule type" value="Genomic_DNA"/>
</dbReference>
<comment type="caution">
    <text evidence="2">The sequence shown here is derived from an EMBL/GenBank/DDBJ whole genome shotgun (WGS) entry which is preliminary data.</text>
</comment>
<gene>
    <name evidence="2" type="ORF">IU459_22295</name>
</gene>
<dbReference type="RefSeq" id="WP_195131503.1">
    <property type="nucleotide sequence ID" value="NZ_JADLQX010000017.1"/>
</dbReference>
<protein>
    <submittedName>
        <fullName evidence="2">NAD(P)H-binding protein</fullName>
    </submittedName>
</protein>
<evidence type="ECO:0000313" key="2">
    <source>
        <dbReference type="EMBL" id="MBF6300254.1"/>
    </source>
</evidence>
<evidence type="ECO:0000259" key="1">
    <source>
        <dbReference type="Pfam" id="PF13460"/>
    </source>
</evidence>